<evidence type="ECO:0000259" key="8">
    <source>
        <dbReference type="PROSITE" id="PS50928"/>
    </source>
</evidence>
<evidence type="ECO:0000256" key="1">
    <source>
        <dbReference type="ARBA" id="ARBA00004651"/>
    </source>
</evidence>
<evidence type="ECO:0000256" key="2">
    <source>
        <dbReference type="ARBA" id="ARBA00022448"/>
    </source>
</evidence>
<feature type="transmembrane region" description="Helical" evidence="7">
    <location>
        <begin position="7"/>
        <end position="31"/>
    </location>
</feature>
<dbReference type="GO" id="GO:0005886">
    <property type="term" value="C:plasma membrane"/>
    <property type="evidence" value="ECO:0007669"/>
    <property type="project" value="UniProtKB-SubCell"/>
</dbReference>
<evidence type="ECO:0000256" key="3">
    <source>
        <dbReference type="ARBA" id="ARBA00022475"/>
    </source>
</evidence>
<feature type="transmembrane region" description="Helical" evidence="7">
    <location>
        <begin position="107"/>
        <end position="131"/>
    </location>
</feature>
<dbReference type="GO" id="GO:0071916">
    <property type="term" value="F:dipeptide transmembrane transporter activity"/>
    <property type="evidence" value="ECO:0007669"/>
    <property type="project" value="TreeGrafter"/>
</dbReference>
<evidence type="ECO:0000256" key="4">
    <source>
        <dbReference type="ARBA" id="ARBA00022692"/>
    </source>
</evidence>
<evidence type="ECO:0000313" key="9">
    <source>
        <dbReference type="EMBL" id="AFA46840.1"/>
    </source>
</evidence>
<protein>
    <submittedName>
        <fullName evidence="9">Oligopeptide ABC transport system permease OppB2</fullName>
    </submittedName>
</protein>
<keyword evidence="10" id="KW-1185">Reference proteome</keyword>
<feature type="transmembrane region" description="Helical" evidence="7">
    <location>
        <begin position="143"/>
        <end position="163"/>
    </location>
</feature>
<dbReference type="PROSITE" id="PS50928">
    <property type="entry name" value="ABC_TM1"/>
    <property type="match status" value="1"/>
</dbReference>
<gene>
    <name evidence="9" type="primary">oppB2</name>
    <name evidence="9" type="ordered locus">Awo_c00260</name>
</gene>
<feature type="domain" description="ABC transmembrane type-1" evidence="8">
    <location>
        <begin position="103"/>
        <end position="304"/>
    </location>
</feature>
<evidence type="ECO:0000256" key="5">
    <source>
        <dbReference type="ARBA" id="ARBA00022989"/>
    </source>
</evidence>
<name>H6LEC6_ACEWD</name>
<comment type="subcellular location">
    <subcellularLocation>
        <location evidence="1 7">Cell membrane</location>
        <topology evidence="1 7">Multi-pass membrane protein</topology>
    </subcellularLocation>
</comment>
<sequence>MKRLKRIFSSVMQSFIVLVGITLITFFILHISPGNPAEIWLTGGDGNVGQISEEAIKIQEEKMGLDKPFLVQYGLWLGNVMQGNLGNSLTTGQPVVNELAACLLPTVALATFSLLITVIISIPSGIYCAVYKDGHFDNIVRSFSFFGISLPSFLSALALLWFFCLKLKWFPVIATMDFKGMLLPTVVFVIQCSSKLTRQVRAVILDELNQEYVKGALARGVKERTILFSHVLKNAANPILTWVSIYLGVLLGGAAIIETIFSWQGLGKLAVEAVARLDYFMIQGFVLWVAIIFLVVNLMLDIISSIIDPRIKKG</sequence>
<dbReference type="InterPro" id="IPR035906">
    <property type="entry name" value="MetI-like_sf"/>
</dbReference>
<keyword evidence="3" id="KW-1003">Cell membrane</keyword>
<dbReference type="AlphaFoldDB" id="H6LEC6"/>
<evidence type="ECO:0000313" key="10">
    <source>
        <dbReference type="Proteomes" id="UP000007177"/>
    </source>
</evidence>
<evidence type="ECO:0000256" key="6">
    <source>
        <dbReference type="ARBA" id="ARBA00023136"/>
    </source>
</evidence>
<reference evidence="10" key="1">
    <citation type="submission" date="2011-07" db="EMBL/GenBank/DDBJ databases">
        <title>Complete genome sequence of Acetobacterium woodii.</title>
        <authorList>
            <person name="Poehlein A."/>
            <person name="Schmidt S."/>
            <person name="Kaster A.-K."/>
            <person name="Goenrich M."/>
            <person name="Vollmers J."/>
            <person name="Thuermer A."/>
            <person name="Gottschalk G."/>
            <person name="Thauer R.K."/>
            <person name="Daniel R."/>
            <person name="Mueller V."/>
        </authorList>
    </citation>
    <scope>NUCLEOTIDE SEQUENCE [LARGE SCALE GENOMIC DNA]</scope>
    <source>
        <strain evidence="10">ATCC 29683 / DSM 1030 / JCM 2381 / KCTC 1655 / WB1</strain>
    </source>
</reference>
<dbReference type="STRING" id="931626.Awo_c00260"/>
<reference evidence="9 10" key="2">
    <citation type="journal article" date="2012" name="PLoS ONE">
        <title>An ancient pathway combining carbon dioxide fixation with the generation and utilization of a sodium ion gradient for ATP synthesis.</title>
        <authorList>
            <person name="Poehlein A."/>
            <person name="Schmidt S."/>
            <person name="Kaster A.K."/>
            <person name="Goenrich M."/>
            <person name="Vollmers J."/>
            <person name="Thurmer A."/>
            <person name="Bertsch J."/>
            <person name="Schuchmann K."/>
            <person name="Voigt B."/>
            <person name="Hecker M."/>
            <person name="Daniel R."/>
            <person name="Thauer R.K."/>
            <person name="Gottschalk G."/>
            <person name="Muller V."/>
        </authorList>
    </citation>
    <scope>NUCLEOTIDE SEQUENCE [LARGE SCALE GENOMIC DNA]</scope>
    <source>
        <strain evidence="10">ATCC 29683 / DSM 1030 / JCM 2381 / KCTC 1655 / WB1</strain>
    </source>
</reference>
<dbReference type="HOGENOM" id="CLU_036879_0_2_9"/>
<dbReference type="Pfam" id="PF19300">
    <property type="entry name" value="BPD_transp_1_N"/>
    <property type="match status" value="1"/>
</dbReference>
<keyword evidence="4 7" id="KW-0812">Transmembrane</keyword>
<dbReference type="Gene3D" id="1.10.3720.10">
    <property type="entry name" value="MetI-like"/>
    <property type="match status" value="1"/>
</dbReference>
<feature type="transmembrane region" description="Helical" evidence="7">
    <location>
        <begin position="239"/>
        <end position="261"/>
    </location>
</feature>
<dbReference type="InterPro" id="IPR000515">
    <property type="entry name" value="MetI-like"/>
</dbReference>
<dbReference type="KEGG" id="awo:Awo_c00260"/>
<dbReference type="Proteomes" id="UP000007177">
    <property type="component" value="Chromosome"/>
</dbReference>
<dbReference type="Pfam" id="PF00528">
    <property type="entry name" value="BPD_transp_1"/>
    <property type="match status" value="1"/>
</dbReference>
<keyword evidence="5 7" id="KW-1133">Transmembrane helix</keyword>
<dbReference type="OrthoDB" id="9789439at2"/>
<proteinExistence type="inferred from homology"/>
<keyword evidence="6 7" id="KW-0472">Membrane</keyword>
<evidence type="ECO:0000256" key="7">
    <source>
        <dbReference type="RuleBase" id="RU363032"/>
    </source>
</evidence>
<dbReference type="eggNOG" id="COG0601">
    <property type="taxonomic scope" value="Bacteria"/>
</dbReference>
<dbReference type="PANTHER" id="PTHR43163">
    <property type="entry name" value="DIPEPTIDE TRANSPORT SYSTEM PERMEASE PROTEIN DPPB-RELATED"/>
    <property type="match status" value="1"/>
</dbReference>
<dbReference type="EMBL" id="CP002987">
    <property type="protein sequence ID" value="AFA46840.1"/>
    <property type="molecule type" value="Genomic_DNA"/>
</dbReference>
<dbReference type="CDD" id="cd06261">
    <property type="entry name" value="TM_PBP2"/>
    <property type="match status" value="1"/>
</dbReference>
<dbReference type="PANTHER" id="PTHR43163:SF6">
    <property type="entry name" value="DIPEPTIDE TRANSPORT SYSTEM PERMEASE PROTEIN DPPB-RELATED"/>
    <property type="match status" value="1"/>
</dbReference>
<accession>H6LEC6</accession>
<organism evidence="9 10">
    <name type="scientific">Acetobacterium woodii (strain ATCC 29683 / DSM 1030 / JCM 2381 / KCTC 1655 / WB1)</name>
    <dbReference type="NCBI Taxonomy" id="931626"/>
    <lineage>
        <taxon>Bacteria</taxon>
        <taxon>Bacillati</taxon>
        <taxon>Bacillota</taxon>
        <taxon>Clostridia</taxon>
        <taxon>Eubacteriales</taxon>
        <taxon>Eubacteriaceae</taxon>
        <taxon>Acetobacterium</taxon>
    </lineage>
</organism>
<dbReference type="SUPFAM" id="SSF161098">
    <property type="entry name" value="MetI-like"/>
    <property type="match status" value="1"/>
</dbReference>
<comment type="similarity">
    <text evidence="7">Belongs to the binding-protein-dependent transport system permease family.</text>
</comment>
<dbReference type="InterPro" id="IPR045621">
    <property type="entry name" value="BPD_transp_1_N"/>
</dbReference>
<keyword evidence="2 7" id="KW-0813">Transport</keyword>
<feature type="transmembrane region" description="Helical" evidence="7">
    <location>
        <begin position="281"/>
        <end position="303"/>
    </location>
</feature>
<feature type="transmembrane region" description="Helical" evidence="7">
    <location>
        <begin position="169"/>
        <end position="190"/>
    </location>
</feature>
<dbReference type="RefSeq" id="WP_014354444.1">
    <property type="nucleotide sequence ID" value="NC_016894.1"/>
</dbReference>